<evidence type="ECO:0000256" key="1">
    <source>
        <dbReference type="SAM" id="Phobius"/>
    </source>
</evidence>
<protein>
    <recommendedName>
        <fullName evidence="3">EamA domain-containing protein</fullName>
    </recommendedName>
</protein>
<dbReference type="AlphaFoldDB" id="A0A382I847"/>
<accession>A0A382I847</accession>
<gene>
    <name evidence="2" type="ORF">METZ01_LOCUS248768</name>
</gene>
<evidence type="ECO:0008006" key="3">
    <source>
        <dbReference type="Google" id="ProtNLM"/>
    </source>
</evidence>
<reference evidence="2" key="1">
    <citation type="submission" date="2018-05" db="EMBL/GenBank/DDBJ databases">
        <authorList>
            <person name="Lanie J.A."/>
            <person name="Ng W.-L."/>
            <person name="Kazmierczak K.M."/>
            <person name="Andrzejewski T.M."/>
            <person name="Davidsen T.M."/>
            <person name="Wayne K.J."/>
            <person name="Tettelin H."/>
            <person name="Glass J.I."/>
            <person name="Rusch D."/>
            <person name="Podicherti R."/>
            <person name="Tsui H.-C.T."/>
            <person name="Winkler M.E."/>
        </authorList>
    </citation>
    <scope>NUCLEOTIDE SEQUENCE</scope>
</reference>
<keyword evidence="1" id="KW-1133">Transmembrane helix</keyword>
<dbReference type="EMBL" id="UINC01065839">
    <property type="protein sequence ID" value="SVB95914.1"/>
    <property type="molecule type" value="Genomic_DNA"/>
</dbReference>
<name>A0A382I847_9ZZZZ</name>
<keyword evidence="1" id="KW-0472">Membrane</keyword>
<proteinExistence type="predicted"/>
<organism evidence="2">
    <name type="scientific">marine metagenome</name>
    <dbReference type="NCBI Taxonomy" id="408172"/>
    <lineage>
        <taxon>unclassified sequences</taxon>
        <taxon>metagenomes</taxon>
        <taxon>ecological metagenomes</taxon>
    </lineage>
</organism>
<feature type="non-terminal residue" evidence="2">
    <location>
        <position position="77"/>
    </location>
</feature>
<evidence type="ECO:0000313" key="2">
    <source>
        <dbReference type="EMBL" id="SVB95914.1"/>
    </source>
</evidence>
<feature type="non-terminal residue" evidence="2">
    <location>
        <position position="1"/>
    </location>
</feature>
<sequence length="77" mass="8595">VTHTQRVNPLFLFVALLSVSSSSIIVRFLPDVSAVVIAFWRMGLASLFLWVYSGFKNQGKLKSTWRLPIIIAGIFLG</sequence>
<feature type="transmembrane region" description="Helical" evidence="1">
    <location>
        <begin position="32"/>
        <end position="52"/>
    </location>
</feature>
<keyword evidence="1" id="KW-0812">Transmembrane</keyword>